<dbReference type="EMBL" id="SRLO01001640">
    <property type="protein sequence ID" value="TNN36256.1"/>
    <property type="molecule type" value="Genomic_DNA"/>
</dbReference>
<organism evidence="2 3">
    <name type="scientific">Liparis tanakae</name>
    <name type="common">Tanaka's snailfish</name>
    <dbReference type="NCBI Taxonomy" id="230148"/>
    <lineage>
        <taxon>Eukaryota</taxon>
        <taxon>Metazoa</taxon>
        <taxon>Chordata</taxon>
        <taxon>Craniata</taxon>
        <taxon>Vertebrata</taxon>
        <taxon>Euteleostomi</taxon>
        <taxon>Actinopterygii</taxon>
        <taxon>Neopterygii</taxon>
        <taxon>Teleostei</taxon>
        <taxon>Neoteleostei</taxon>
        <taxon>Acanthomorphata</taxon>
        <taxon>Eupercaria</taxon>
        <taxon>Perciformes</taxon>
        <taxon>Cottioidei</taxon>
        <taxon>Cottales</taxon>
        <taxon>Liparidae</taxon>
        <taxon>Liparis</taxon>
    </lineage>
</organism>
<evidence type="ECO:0000256" key="1">
    <source>
        <dbReference type="SAM" id="MobiDB-lite"/>
    </source>
</evidence>
<evidence type="ECO:0000313" key="3">
    <source>
        <dbReference type="Proteomes" id="UP000314294"/>
    </source>
</evidence>
<comment type="caution">
    <text evidence="2">The sequence shown here is derived from an EMBL/GenBank/DDBJ whole genome shotgun (WGS) entry which is preliminary data.</text>
</comment>
<sequence length="176" mass="18773">MGNLSPCHVAPEGSRGKRVITTLSMRLLHNSVNSSTREVPMGRAASAALCGARGAENTQRAERRAERCQLRPPPLHRGLGGVAPPPGDGQQAVNGSMTQALSLYTPETFPNFSNFLHESSLDFLSDPSRCAGGPEIRYPITGESPRSRSSERDLSAGGERTKDRVPPLALPGKSVM</sequence>
<feature type="region of interest" description="Disordered" evidence="1">
    <location>
        <begin position="71"/>
        <end position="93"/>
    </location>
</feature>
<proteinExistence type="predicted"/>
<name>A0A4Z2F4V8_9TELE</name>
<keyword evidence="3" id="KW-1185">Reference proteome</keyword>
<gene>
    <name evidence="2" type="ORF">EYF80_053573</name>
</gene>
<protein>
    <submittedName>
        <fullName evidence="2">Uncharacterized protein</fullName>
    </submittedName>
</protein>
<feature type="region of interest" description="Disordered" evidence="1">
    <location>
        <begin position="132"/>
        <end position="176"/>
    </location>
</feature>
<dbReference type="AlphaFoldDB" id="A0A4Z2F4V8"/>
<feature type="compositionally biased region" description="Basic and acidic residues" evidence="1">
    <location>
        <begin position="145"/>
        <end position="165"/>
    </location>
</feature>
<dbReference type="Proteomes" id="UP000314294">
    <property type="component" value="Unassembled WGS sequence"/>
</dbReference>
<reference evidence="2 3" key="1">
    <citation type="submission" date="2019-03" db="EMBL/GenBank/DDBJ databases">
        <title>First draft genome of Liparis tanakae, snailfish: a comprehensive survey of snailfish specific genes.</title>
        <authorList>
            <person name="Kim W."/>
            <person name="Song I."/>
            <person name="Jeong J.-H."/>
            <person name="Kim D."/>
            <person name="Kim S."/>
            <person name="Ryu S."/>
            <person name="Song J.Y."/>
            <person name="Lee S.K."/>
        </authorList>
    </citation>
    <scope>NUCLEOTIDE SEQUENCE [LARGE SCALE GENOMIC DNA]</scope>
    <source>
        <tissue evidence="2">Muscle</tissue>
    </source>
</reference>
<accession>A0A4Z2F4V8</accession>
<evidence type="ECO:0000313" key="2">
    <source>
        <dbReference type="EMBL" id="TNN36256.1"/>
    </source>
</evidence>